<gene>
    <name evidence="2" type="ORF">F0237_11335</name>
</gene>
<keyword evidence="1" id="KW-0732">Signal</keyword>
<evidence type="ECO:0000313" key="3">
    <source>
        <dbReference type="Proteomes" id="UP000572722"/>
    </source>
</evidence>
<dbReference type="RefSeq" id="WP_004747944.1">
    <property type="nucleotide sequence ID" value="NZ_CBCRVR010000005.1"/>
</dbReference>
<dbReference type="Gene3D" id="2.40.160.20">
    <property type="match status" value="1"/>
</dbReference>
<proteinExistence type="predicted"/>
<evidence type="ECO:0008006" key="4">
    <source>
        <dbReference type="Google" id="ProtNLM"/>
    </source>
</evidence>
<dbReference type="Proteomes" id="UP000572722">
    <property type="component" value="Unassembled WGS sequence"/>
</dbReference>
<sequence length="170" mass="18666">MKKHFLALTLLAPITASATGLHISPEFKIGPYFGSGISGGGLQLGATDVLGLDALYLSYSHTSAELLWDKDRLKTYRVGGQYHFIDQPIKFGLQLEAGVVEYEGYREPIFSGDTRYAEGTGASFSAAWVVFPTDNIGFRLGGDFNYIDKKKTLLENNWSATLSTGIIFHF</sequence>
<accession>A0AAE5EW32</accession>
<organism evidence="2 3">
    <name type="scientific">Vibrio tubiashii</name>
    <dbReference type="NCBI Taxonomy" id="29498"/>
    <lineage>
        <taxon>Bacteria</taxon>
        <taxon>Pseudomonadati</taxon>
        <taxon>Pseudomonadota</taxon>
        <taxon>Gammaproteobacteria</taxon>
        <taxon>Vibrionales</taxon>
        <taxon>Vibrionaceae</taxon>
        <taxon>Vibrio</taxon>
        <taxon>Vibrio oreintalis group</taxon>
    </lineage>
</organism>
<feature type="chain" id="PRO_5042131120" description="Outer membrane protein beta-barrel domain-containing protein" evidence="1">
    <location>
        <begin position="19"/>
        <end position="170"/>
    </location>
</feature>
<dbReference type="GeneID" id="23443754"/>
<evidence type="ECO:0000256" key="1">
    <source>
        <dbReference type="SAM" id="SignalP"/>
    </source>
</evidence>
<reference evidence="2 3" key="1">
    <citation type="submission" date="2019-08" db="EMBL/GenBank/DDBJ databases">
        <title>Draft genome sequencing and comparative genomics of hatchery-associated Vibrios.</title>
        <authorList>
            <person name="Kehlet-Delgado H."/>
            <person name="Mueller R.S."/>
        </authorList>
    </citation>
    <scope>NUCLEOTIDE SEQUENCE [LARGE SCALE GENOMIC DNA]</scope>
    <source>
        <strain evidence="2 3">01-65-5-1</strain>
    </source>
</reference>
<name>A0AAE5EW32_9VIBR</name>
<dbReference type="AlphaFoldDB" id="A0AAE5EW32"/>
<comment type="caution">
    <text evidence="2">The sequence shown here is derived from an EMBL/GenBank/DDBJ whole genome shotgun (WGS) entry which is preliminary data.</text>
</comment>
<dbReference type="EMBL" id="VTXO01000004">
    <property type="protein sequence ID" value="NOI81255.1"/>
    <property type="molecule type" value="Genomic_DNA"/>
</dbReference>
<protein>
    <recommendedName>
        <fullName evidence="4">Outer membrane protein beta-barrel domain-containing protein</fullName>
    </recommendedName>
</protein>
<evidence type="ECO:0000313" key="2">
    <source>
        <dbReference type="EMBL" id="NOI81255.1"/>
    </source>
</evidence>
<feature type="signal peptide" evidence="1">
    <location>
        <begin position="1"/>
        <end position="18"/>
    </location>
</feature>